<dbReference type="EMBL" id="CATOUU010001068">
    <property type="protein sequence ID" value="CAI9970107.1"/>
    <property type="molecule type" value="Genomic_DNA"/>
</dbReference>
<dbReference type="PANTHER" id="PTHR45985">
    <property type="match status" value="1"/>
</dbReference>
<dbReference type="InterPro" id="IPR011330">
    <property type="entry name" value="Glyco_hydro/deAcase_b/a-brl"/>
</dbReference>
<dbReference type="SUPFAM" id="SSF88713">
    <property type="entry name" value="Glycoside hydrolase/deacetylase"/>
    <property type="match status" value="1"/>
</dbReference>
<dbReference type="EMBL" id="CAXDID020000060">
    <property type="protein sequence ID" value="CAL6009712.1"/>
    <property type="molecule type" value="Genomic_DNA"/>
</dbReference>
<dbReference type="Gene3D" id="3.20.20.370">
    <property type="entry name" value="Glycoside hydrolase/deacetylase"/>
    <property type="match status" value="1"/>
</dbReference>
<feature type="signal peptide" evidence="1">
    <location>
        <begin position="1"/>
        <end position="19"/>
    </location>
</feature>
<evidence type="ECO:0000313" key="3">
    <source>
        <dbReference type="EMBL" id="CAI9970107.1"/>
    </source>
</evidence>
<evidence type="ECO:0000259" key="2">
    <source>
        <dbReference type="Pfam" id="PF01522"/>
    </source>
</evidence>
<dbReference type="GO" id="GO:0016810">
    <property type="term" value="F:hydrolase activity, acting on carbon-nitrogen (but not peptide) bonds"/>
    <property type="evidence" value="ECO:0007669"/>
    <property type="project" value="InterPro"/>
</dbReference>
<proteinExistence type="predicted"/>
<evidence type="ECO:0000256" key="1">
    <source>
        <dbReference type="SAM" id="SignalP"/>
    </source>
</evidence>
<dbReference type="GO" id="GO:0005975">
    <property type="term" value="P:carbohydrate metabolic process"/>
    <property type="evidence" value="ECO:0007669"/>
    <property type="project" value="InterPro"/>
</dbReference>
<comment type="caution">
    <text evidence="3">The sequence shown here is derived from an EMBL/GenBank/DDBJ whole genome shotgun (WGS) entry which is preliminary data.</text>
</comment>
<protein>
    <recommendedName>
        <fullName evidence="2">NodB homology domain-containing protein</fullName>
    </recommendedName>
</protein>
<dbReference type="InterPro" id="IPR052740">
    <property type="entry name" value="CE4"/>
</dbReference>
<evidence type="ECO:0000313" key="4">
    <source>
        <dbReference type="EMBL" id="CAL6009712.1"/>
    </source>
</evidence>
<name>A0AA86UZ31_9EUKA</name>
<evidence type="ECO:0000313" key="5">
    <source>
        <dbReference type="Proteomes" id="UP001642409"/>
    </source>
</evidence>
<accession>A0AA86UZ31</accession>
<reference evidence="3" key="1">
    <citation type="submission" date="2023-06" db="EMBL/GenBank/DDBJ databases">
        <authorList>
            <person name="Kurt Z."/>
        </authorList>
    </citation>
    <scope>NUCLEOTIDE SEQUENCE</scope>
</reference>
<reference evidence="4 5" key="2">
    <citation type="submission" date="2024-07" db="EMBL/GenBank/DDBJ databases">
        <authorList>
            <person name="Akdeniz Z."/>
        </authorList>
    </citation>
    <scope>NUCLEOTIDE SEQUENCE [LARGE SCALE GENOMIC DNA]</scope>
</reference>
<keyword evidence="1" id="KW-0732">Signal</keyword>
<gene>
    <name evidence="4" type="ORF">HINF_LOCUS21732</name>
    <name evidence="3" type="ORF">HINF_LOCUS57752</name>
</gene>
<organism evidence="3">
    <name type="scientific">Hexamita inflata</name>
    <dbReference type="NCBI Taxonomy" id="28002"/>
    <lineage>
        <taxon>Eukaryota</taxon>
        <taxon>Metamonada</taxon>
        <taxon>Diplomonadida</taxon>
        <taxon>Hexamitidae</taxon>
        <taxon>Hexamitinae</taxon>
        <taxon>Hexamita</taxon>
    </lineage>
</organism>
<dbReference type="AlphaFoldDB" id="A0AA86UZ31"/>
<dbReference type="InterPro" id="IPR002509">
    <property type="entry name" value="NODB_dom"/>
</dbReference>
<dbReference type="Proteomes" id="UP001642409">
    <property type="component" value="Unassembled WGS sequence"/>
</dbReference>
<dbReference type="Pfam" id="PF01522">
    <property type="entry name" value="Polysacc_deac_1"/>
    <property type="match status" value="1"/>
</dbReference>
<feature type="domain" description="NodB homology" evidence="2">
    <location>
        <begin position="94"/>
        <end position="227"/>
    </location>
</feature>
<sequence length="399" mass="46728">MLNCIVNCFLLFLEFRFRSFNICQSSINHIIILCHKVFQDFEYCFALEVENQELLYHFQSQIKIDSTPKILKLFICVLNFNYQQISPSLAPKDIQFVSFTFDDVRLSSGVEWLLSAFQAQNAKFTLYPIAQNLISAQIRNIVHIAYINGHEIGSHSFSHQNGYFDSDYWNGEINESLNMLNKITNDTNGQLNNISYFQIPIDTKRQNTYGFRAPFLKVNEDLLEIVKKTFLYDSSTHFDFCRIIKNRADCYYPFTLENVPKEAKPEFANIKQHKILEIPISTFIVPPYTLGFNLQLKYGKIIYGGDWTCWAELNMSAEEFNIIIRYTIECHMNGNKAPVVLGLHSDYYTEEFDIENPQMKSNYIQRQQALLDIIQYCNELNLKIVRMDQLAAWMFDNTE</sequence>
<keyword evidence="5" id="KW-1185">Reference proteome</keyword>
<feature type="chain" id="PRO_5041730397" description="NodB homology domain-containing protein" evidence="1">
    <location>
        <begin position="20"/>
        <end position="399"/>
    </location>
</feature>
<dbReference type="PANTHER" id="PTHR45985:SF3">
    <property type="entry name" value="CHITIN DEACETYLASE-LIKE 4"/>
    <property type="match status" value="1"/>
</dbReference>